<dbReference type="PANTHER" id="PTHR42786">
    <property type="entry name" value="TRNA/RRNA METHYLTRANSFERASE"/>
    <property type="match status" value="1"/>
</dbReference>
<evidence type="ECO:0000313" key="8">
    <source>
        <dbReference type="Proteomes" id="UP000002019"/>
    </source>
</evidence>
<dbReference type="SUPFAM" id="SSF75217">
    <property type="entry name" value="alpha/beta knot"/>
    <property type="match status" value="1"/>
</dbReference>
<evidence type="ECO:0000313" key="7">
    <source>
        <dbReference type="EMBL" id="CAO79934.1"/>
    </source>
</evidence>
<dbReference type="AlphaFoldDB" id="B0VIE5"/>
<dbReference type="GO" id="GO:0003723">
    <property type="term" value="F:RNA binding"/>
    <property type="evidence" value="ECO:0007669"/>
    <property type="project" value="InterPro"/>
</dbReference>
<dbReference type="PIRSF" id="PIRSF004808">
    <property type="entry name" value="LasT"/>
    <property type="match status" value="1"/>
</dbReference>
<dbReference type="OrthoDB" id="9806346at2"/>
<feature type="domain" description="tRNA/rRNA methyltransferase SpoU type" evidence="6">
    <location>
        <begin position="10"/>
        <end position="156"/>
    </location>
</feature>
<dbReference type="GO" id="GO:0005829">
    <property type="term" value="C:cytosol"/>
    <property type="evidence" value="ECO:0007669"/>
    <property type="project" value="TreeGrafter"/>
</dbReference>
<evidence type="ECO:0000259" key="6">
    <source>
        <dbReference type="Pfam" id="PF00588"/>
    </source>
</evidence>
<gene>
    <name evidence="7" type="ordered locus">CLOAM0016</name>
</gene>
<organism evidence="7 8">
    <name type="scientific">Cloacimonas acidaminovorans (strain Evry)</name>
    <dbReference type="NCBI Taxonomy" id="459349"/>
    <lineage>
        <taxon>Bacteria</taxon>
        <taxon>Pseudomonadati</taxon>
        <taxon>Candidatus Cloacimonadota</taxon>
        <taxon>Candidatus Cloacimonadia</taxon>
        <taxon>Candidatus Cloacimonadales</taxon>
        <taxon>Candidatus Cloacimonadaceae</taxon>
        <taxon>Candidatus Cloacimonas</taxon>
    </lineage>
</organism>
<feature type="compositionally biased region" description="Polar residues" evidence="5">
    <location>
        <begin position="263"/>
        <end position="278"/>
    </location>
</feature>
<dbReference type="InterPro" id="IPR004384">
    <property type="entry name" value="RNA_MeTrfase_TrmJ/LasT"/>
</dbReference>
<dbReference type="RefSeq" id="WP_015423795.1">
    <property type="nucleotide sequence ID" value="NC_020449.1"/>
</dbReference>
<keyword evidence="8" id="KW-1185">Reference proteome</keyword>
<name>B0VIE5_CLOAI</name>
<dbReference type="EC" id="2.1.1.-" evidence="7"/>
<dbReference type="Pfam" id="PF00588">
    <property type="entry name" value="SpoU_methylase"/>
    <property type="match status" value="1"/>
</dbReference>
<evidence type="ECO:0000256" key="1">
    <source>
        <dbReference type="ARBA" id="ARBA00007228"/>
    </source>
</evidence>
<dbReference type="KEGG" id="caci:CLOAM0016"/>
<dbReference type="Proteomes" id="UP000002019">
    <property type="component" value="Chromosome"/>
</dbReference>
<proteinExistence type="inferred from homology"/>
<dbReference type="PANTHER" id="PTHR42786:SF2">
    <property type="entry name" value="TRNA (CYTIDINE_URIDINE-2'-O-)-METHYLTRANSFERASE TRMJ"/>
    <property type="match status" value="1"/>
</dbReference>
<feature type="compositionally biased region" description="Basic and acidic residues" evidence="5">
    <location>
        <begin position="252"/>
        <end position="262"/>
    </location>
</feature>
<dbReference type="InterPro" id="IPR029026">
    <property type="entry name" value="tRNA_m1G_MTases_N"/>
</dbReference>
<protein>
    <submittedName>
        <fullName evidence="7">tRNA/rRNA methyltransferase (YfhQ)</fullName>
        <ecNumber evidence="7">2.1.1.-</ecNumber>
    </submittedName>
</protein>
<dbReference type="CDD" id="cd18093">
    <property type="entry name" value="SpoU-like_TrmJ"/>
    <property type="match status" value="1"/>
</dbReference>
<dbReference type="InterPro" id="IPR001537">
    <property type="entry name" value="SpoU_MeTrfase"/>
</dbReference>
<evidence type="ECO:0000256" key="4">
    <source>
        <dbReference type="ARBA" id="ARBA00022691"/>
    </source>
</evidence>
<dbReference type="Gene3D" id="3.40.1280.10">
    <property type="match status" value="1"/>
</dbReference>
<dbReference type="GO" id="GO:0008173">
    <property type="term" value="F:RNA methyltransferase activity"/>
    <property type="evidence" value="ECO:0007669"/>
    <property type="project" value="InterPro"/>
</dbReference>
<keyword evidence="2 7" id="KW-0489">Methyltransferase</keyword>
<keyword evidence="4" id="KW-0949">S-adenosyl-L-methionine</keyword>
<reference evidence="7 8" key="1">
    <citation type="journal article" date="2008" name="J. Bacteriol.">
        <title>'Candidatus Cloacamonas acidaminovorans': genome sequence reconstruction provides a first glimpse of a new bacterial division.</title>
        <authorList>
            <person name="Pelletier E."/>
            <person name="Kreimeyer A."/>
            <person name="Bocs S."/>
            <person name="Rouy Z."/>
            <person name="Gyapay G."/>
            <person name="Chouari R."/>
            <person name="Riviere D."/>
            <person name="Ganesan A."/>
            <person name="Daegelen P."/>
            <person name="Sghir A."/>
            <person name="Cohen G.N."/>
            <person name="Medigue C."/>
            <person name="Weissenbach J."/>
            <person name="Le Paslier D."/>
        </authorList>
    </citation>
    <scope>NUCLEOTIDE SEQUENCE [LARGE SCALE GENOMIC DNA]</scope>
    <source>
        <strain evidence="8">Evry</strain>
    </source>
</reference>
<accession>B0VIE5</accession>
<dbReference type="GO" id="GO:0002128">
    <property type="term" value="P:tRNA nucleoside ribose methylation"/>
    <property type="evidence" value="ECO:0007669"/>
    <property type="project" value="TreeGrafter"/>
</dbReference>
<dbReference type="STRING" id="459349.CLOAM0016"/>
<dbReference type="HOGENOM" id="CLU_056931_3_0_0"/>
<evidence type="ECO:0000256" key="3">
    <source>
        <dbReference type="ARBA" id="ARBA00022679"/>
    </source>
</evidence>
<evidence type="ECO:0000256" key="5">
    <source>
        <dbReference type="SAM" id="MobiDB-lite"/>
    </source>
</evidence>
<dbReference type="InterPro" id="IPR029028">
    <property type="entry name" value="Alpha/beta_knot_MTases"/>
</dbReference>
<comment type="similarity">
    <text evidence="1">Belongs to the class IV-like SAM-binding methyltransferase superfamily. RNA methyltransferase TrmH family.</text>
</comment>
<dbReference type="eggNOG" id="COG0565">
    <property type="taxonomic scope" value="Bacteria"/>
</dbReference>
<dbReference type="EMBL" id="CU466930">
    <property type="protein sequence ID" value="CAO79934.1"/>
    <property type="molecule type" value="Genomic_DNA"/>
</dbReference>
<keyword evidence="3 7" id="KW-0808">Transferase</keyword>
<evidence type="ECO:0000256" key="2">
    <source>
        <dbReference type="ARBA" id="ARBA00022603"/>
    </source>
</evidence>
<sequence>MNIRQDFSRIAVILVEPIYGGNVGAIARIMHNFCFSDLRIVGKVPEKNDFYLAMHSEEILENVNIYSTLEDAINGLDRVIAFSRRLGKNKPVDFTPGQMAKYVHSLPDSNIGLVFGRETYGLTDSEAELCPLRCHFMANPSFPSLNLAQAVALALWEIYSLPWEEKQKGKKYYNSASGKELDEIRNYILEVMRQCGFFQRRETINWDTFLAKMLAQLNPDKNMLYRLRQMFNRFNVLVTGKGLGYELPNSSSEKEENKKNSELDNSCSTASRPCNPDT</sequence>
<feature type="region of interest" description="Disordered" evidence="5">
    <location>
        <begin position="248"/>
        <end position="278"/>
    </location>
</feature>